<protein>
    <recommendedName>
        <fullName evidence="7">DUF2207 domain-containing protein</fullName>
    </recommendedName>
</protein>
<keyword evidence="2" id="KW-0732">Signal</keyword>
<feature type="domain" description="DUF2207" evidence="3">
    <location>
        <begin position="25"/>
        <end position="162"/>
    </location>
</feature>
<feature type="domain" description="Predicted membrane protein YciQ-like C-terminal" evidence="4">
    <location>
        <begin position="465"/>
        <end position="512"/>
    </location>
</feature>
<dbReference type="InterPro" id="IPR018702">
    <property type="entry name" value="DUF2207"/>
</dbReference>
<feature type="chain" id="PRO_5006417699" description="DUF2207 domain-containing protein" evidence="2">
    <location>
        <begin position="21"/>
        <end position="583"/>
    </location>
</feature>
<dbReference type="AlphaFoldDB" id="A0A0R2HCT9"/>
<dbReference type="PATRIC" id="fig|1410657.5.peg.1795"/>
<dbReference type="Pfam" id="PF20990">
    <property type="entry name" value="DUF2207_C"/>
    <property type="match status" value="1"/>
</dbReference>
<evidence type="ECO:0000256" key="2">
    <source>
        <dbReference type="SAM" id="SignalP"/>
    </source>
</evidence>
<comment type="caution">
    <text evidence="5">The sequence shown here is derived from an EMBL/GenBank/DDBJ whole genome shotgun (WGS) entry which is preliminary data.</text>
</comment>
<dbReference type="InterPro" id="IPR048389">
    <property type="entry name" value="YciQ-like_C"/>
</dbReference>
<dbReference type="RefSeq" id="WP_051654430.1">
    <property type="nucleotide sequence ID" value="NZ_JNKN01000056.1"/>
</dbReference>
<evidence type="ECO:0000259" key="3">
    <source>
        <dbReference type="Pfam" id="PF09972"/>
    </source>
</evidence>
<dbReference type="EMBL" id="JQBL01000057">
    <property type="protein sequence ID" value="KRN47261.1"/>
    <property type="molecule type" value="Genomic_DNA"/>
</dbReference>
<evidence type="ECO:0000259" key="4">
    <source>
        <dbReference type="Pfam" id="PF20990"/>
    </source>
</evidence>
<evidence type="ECO:0000256" key="1">
    <source>
        <dbReference type="SAM" id="Phobius"/>
    </source>
</evidence>
<name>A0A0R2HCT9_9FIRM</name>
<evidence type="ECO:0000313" key="6">
    <source>
        <dbReference type="Proteomes" id="UP000051841"/>
    </source>
</evidence>
<reference evidence="5 6" key="1">
    <citation type="journal article" date="2015" name="Genome Announc.">
        <title>Expanding the biotechnology potential of lactobacilli through comparative genomics of 213 strains and associated genera.</title>
        <authorList>
            <person name="Sun Z."/>
            <person name="Harris H.M."/>
            <person name="McCann A."/>
            <person name="Guo C."/>
            <person name="Argimon S."/>
            <person name="Zhang W."/>
            <person name="Yang X."/>
            <person name="Jeffery I.B."/>
            <person name="Cooney J.C."/>
            <person name="Kagawa T.F."/>
            <person name="Liu W."/>
            <person name="Song Y."/>
            <person name="Salvetti E."/>
            <person name="Wrobel A."/>
            <person name="Rasinkangas P."/>
            <person name="Parkhill J."/>
            <person name="Rea M.C."/>
            <person name="O'Sullivan O."/>
            <person name="Ritari J."/>
            <person name="Douillard F.P."/>
            <person name="Paul Ross R."/>
            <person name="Yang R."/>
            <person name="Briner A.E."/>
            <person name="Felis G.E."/>
            <person name="de Vos W.M."/>
            <person name="Barrangou R."/>
            <person name="Klaenhammer T.R."/>
            <person name="Caufield P.W."/>
            <person name="Cui Y."/>
            <person name="Zhang H."/>
            <person name="O'Toole P.W."/>
        </authorList>
    </citation>
    <scope>NUCLEOTIDE SEQUENCE [LARGE SCALE GENOMIC DNA]</scope>
    <source>
        <strain evidence="5 6">DSM 20405</strain>
    </source>
</reference>
<evidence type="ECO:0000313" key="5">
    <source>
        <dbReference type="EMBL" id="KRN47261.1"/>
    </source>
</evidence>
<keyword evidence="1" id="KW-0472">Membrane</keyword>
<gene>
    <name evidence="5" type="ORF">IV49_GL001740</name>
</gene>
<organism evidence="5 6">
    <name type="scientific">Kandleria vitulina DSM 20405</name>
    <dbReference type="NCBI Taxonomy" id="1410657"/>
    <lineage>
        <taxon>Bacteria</taxon>
        <taxon>Bacillati</taxon>
        <taxon>Bacillota</taxon>
        <taxon>Erysipelotrichia</taxon>
        <taxon>Erysipelotrichales</taxon>
        <taxon>Coprobacillaceae</taxon>
        <taxon>Kandleria</taxon>
    </lineage>
</organism>
<feature type="transmembrane region" description="Helical" evidence="1">
    <location>
        <begin position="265"/>
        <end position="284"/>
    </location>
</feature>
<keyword evidence="1" id="KW-1133">Transmembrane helix</keyword>
<keyword evidence="1" id="KW-0812">Transmembrane</keyword>
<dbReference type="Proteomes" id="UP000051841">
    <property type="component" value="Unassembled WGS sequence"/>
</dbReference>
<sequence length="583" mass="65644">MKKLLLIVALLVFSIVPVHASSTQINKMTINCVIDANGTGTFTEVWDMEANRGTEVYKTFKNMNDQSVSLISVSEGGKKYQNIGNNWDVNASRSEKKDKCGITQSGSTYEICFGIGDYGHKTYTFVYKVAHLVNQYSDTQGINYAFMGDMSIPVSKVMVDVKSELGSFTADNSDIWGFGYEGRCDYMENGTIHMLSTGKIKRVQLFAKLEQTYASPSLYHQDEDFEDVKSDAMEGSSFDDEESNVTYGEDGELAKDSFFDVFLKFFYILFAAVGGLIFLTGLIASKKKAKMIFEDGSEFSKKDVHPFRDIPTKNIAYFYYLADHAGLIKEKTKGGIMSAYVLRWIKNNQVSFKKTEENGFFKKKEGYQIDFSKPLTTEDPLESRLYDMFVKASGKNLILETKEFEKWCKRHYESVVGWFEKVEKQVRKDLRSQKLLIVSKKYRNVLGISLPKTTETFKMKVKDDMEHVYGLNKFLIDQDNMKEKEVIEVQLWEEYLMYATILGIADVVEEQLKIVKPSFEQEMDMNYYNSMLLTRAFVYQGVINANNAYHTANSGSAFSGGGGGSSFGGGGGGFSGGGGGGVR</sequence>
<accession>A0A0R2HCT9</accession>
<proteinExistence type="predicted"/>
<feature type="signal peptide" evidence="2">
    <location>
        <begin position="1"/>
        <end position="20"/>
    </location>
</feature>
<evidence type="ECO:0008006" key="7">
    <source>
        <dbReference type="Google" id="ProtNLM"/>
    </source>
</evidence>
<keyword evidence="6" id="KW-1185">Reference proteome</keyword>
<dbReference type="Pfam" id="PF09972">
    <property type="entry name" value="DUF2207"/>
    <property type="match status" value="1"/>
</dbReference>